<feature type="compositionally biased region" description="Low complexity" evidence="3">
    <location>
        <begin position="336"/>
        <end position="345"/>
    </location>
</feature>
<evidence type="ECO:0000256" key="3">
    <source>
        <dbReference type="SAM" id="MobiDB-lite"/>
    </source>
</evidence>
<proteinExistence type="predicted"/>
<evidence type="ECO:0000313" key="5">
    <source>
        <dbReference type="EMBL" id="TFL06164.1"/>
    </source>
</evidence>
<comment type="subcellular location">
    <subcellularLocation>
        <location evidence="2">Nucleus</location>
    </subcellularLocation>
</comment>
<accession>A0A5C3R583</accession>
<dbReference type="OrthoDB" id="2270193at2759"/>
<dbReference type="PANTHER" id="PTHR14140:SF27">
    <property type="entry name" value="OS04G0289800 PROTEIN"/>
    <property type="match status" value="1"/>
</dbReference>
<dbReference type="STRING" id="1884261.A0A5C3R583"/>
<dbReference type="InterPro" id="IPR015947">
    <property type="entry name" value="PUA-like_sf"/>
</dbReference>
<dbReference type="Proteomes" id="UP000305067">
    <property type="component" value="Unassembled WGS sequence"/>
</dbReference>
<feature type="compositionally biased region" description="Polar residues" evidence="3">
    <location>
        <begin position="228"/>
        <end position="244"/>
    </location>
</feature>
<dbReference type="SUPFAM" id="SSF88697">
    <property type="entry name" value="PUA domain-like"/>
    <property type="match status" value="1"/>
</dbReference>
<feature type="region of interest" description="Disordered" evidence="3">
    <location>
        <begin position="325"/>
        <end position="368"/>
    </location>
</feature>
<dbReference type="GO" id="GO:0044027">
    <property type="term" value="P:negative regulation of gene expression via chromosomal CpG island methylation"/>
    <property type="evidence" value="ECO:0007669"/>
    <property type="project" value="TreeGrafter"/>
</dbReference>
<feature type="region of interest" description="Disordered" evidence="3">
    <location>
        <begin position="225"/>
        <end position="249"/>
    </location>
</feature>
<dbReference type="SMART" id="SM00466">
    <property type="entry name" value="SRA"/>
    <property type="match status" value="1"/>
</dbReference>
<dbReference type="PROSITE" id="PS51015">
    <property type="entry name" value="YDG"/>
    <property type="match status" value="1"/>
</dbReference>
<dbReference type="InterPro" id="IPR045134">
    <property type="entry name" value="UHRF1/2-like"/>
</dbReference>
<keyword evidence="6" id="KW-1185">Reference proteome</keyword>
<evidence type="ECO:0000313" key="6">
    <source>
        <dbReference type="Proteomes" id="UP000305067"/>
    </source>
</evidence>
<protein>
    <submittedName>
        <fullName evidence="5">PUA-like domain-containing protein</fullName>
    </submittedName>
</protein>
<feature type="region of interest" description="Disordered" evidence="3">
    <location>
        <begin position="35"/>
        <end position="157"/>
    </location>
</feature>
<dbReference type="AlphaFoldDB" id="A0A5C3R583"/>
<organism evidence="5 6">
    <name type="scientific">Pterulicium gracile</name>
    <dbReference type="NCBI Taxonomy" id="1884261"/>
    <lineage>
        <taxon>Eukaryota</taxon>
        <taxon>Fungi</taxon>
        <taxon>Dikarya</taxon>
        <taxon>Basidiomycota</taxon>
        <taxon>Agaricomycotina</taxon>
        <taxon>Agaricomycetes</taxon>
        <taxon>Agaricomycetidae</taxon>
        <taxon>Agaricales</taxon>
        <taxon>Pleurotineae</taxon>
        <taxon>Pterulaceae</taxon>
        <taxon>Pterulicium</taxon>
    </lineage>
</organism>
<dbReference type="EMBL" id="ML178815">
    <property type="protein sequence ID" value="TFL06164.1"/>
    <property type="molecule type" value="Genomic_DNA"/>
</dbReference>
<dbReference type="PANTHER" id="PTHR14140">
    <property type="entry name" value="E3 UBIQUITIN-PROTEIN LIGASE UHRF-RELATED"/>
    <property type="match status" value="1"/>
</dbReference>
<feature type="compositionally biased region" description="Acidic residues" evidence="3">
    <location>
        <begin position="56"/>
        <end position="78"/>
    </location>
</feature>
<dbReference type="GO" id="GO:0005634">
    <property type="term" value="C:nucleus"/>
    <property type="evidence" value="ECO:0007669"/>
    <property type="project" value="UniProtKB-SubCell"/>
</dbReference>
<name>A0A5C3R583_9AGAR</name>
<dbReference type="GO" id="GO:0016567">
    <property type="term" value="P:protein ubiquitination"/>
    <property type="evidence" value="ECO:0007669"/>
    <property type="project" value="TreeGrafter"/>
</dbReference>
<gene>
    <name evidence="5" type="ORF">BDV98DRAFT_140615</name>
</gene>
<feature type="domain" description="YDG" evidence="4">
    <location>
        <begin position="158"/>
        <end position="311"/>
    </location>
</feature>
<evidence type="ECO:0000256" key="2">
    <source>
        <dbReference type="PROSITE-ProRule" id="PRU00358"/>
    </source>
</evidence>
<evidence type="ECO:0000256" key="1">
    <source>
        <dbReference type="ARBA" id="ARBA00023242"/>
    </source>
</evidence>
<evidence type="ECO:0000259" key="4">
    <source>
        <dbReference type="PROSITE" id="PS51015"/>
    </source>
</evidence>
<dbReference type="GO" id="GO:0061630">
    <property type="term" value="F:ubiquitin protein ligase activity"/>
    <property type="evidence" value="ECO:0007669"/>
    <property type="project" value="TreeGrafter"/>
</dbReference>
<dbReference type="FunFam" id="2.30.280.10:FF:000005">
    <property type="entry name" value="E3 ubiquitin-protein ligase UHRF1"/>
    <property type="match status" value="1"/>
</dbReference>
<dbReference type="Gene3D" id="2.30.280.10">
    <property type="entry name" value="SRA-YDG"/>
    <property type="match status" value="1"/>
</dbReference>
<keyword evidence="1 2" id="KW-0539">Nucleus</keyword>
<dbReference type="Pfam" id="PF02182">
    <property type="entry name" value="SAD_SRA"/>
    <property type="match status" value="1"/>
</dbReference>
<dbReference type="InterPro" id="IPR036987">
    <property type="entry name" value="SRA-YDG_sf"/>
</dbReference>
<dbReference type="InterPro" id="IPR003105">
    <property type="entry name" value="SRA_YDG"/>
</dbReference>
<sequence length="381" mass="41407">MGKTDYDRMREANIARNKALLASLGVEKSVGVMVEQHRASKKPAPAVSKKRKARDEDEYSQDEDNTDEDEEKDDGEDEERLKKKSKARRKAPAESASDGPRRSGRNAGRVVDYKSEKSASIGHPVPASVSRKRGEALKEGPMGRSAGSKRLHNPKKYGSIPDVEVGTCWDSREACSNDAIHAPWVGGIAGSKDTGAYSIALSGGYEDDVDLGYCFTYTGSGGRDLRGTRSNPKNLRTAPQSSDQSFDDSKNAALKKSFETGKPVRVVRGYKGKSGYAPAEGYRYDGLYKVEKAELVQGLSGFLVCKYAFKRLDGQPALVCRDLDQEKKSKNQKSTASAAAAAADVADNRPSSPKRNLGRTRTKKMPLPVARLQLPAARVSL</sequence>
<reference evidence="5 6" key="1">
    <citation type="journal article" date="2019" name="Nat. Ecol. Evol.">
        <title>Megaphylogeny resolves global patterns of mushroom evolution.</title>
        <authorList>
            <person name="Varga T."/>
            <person name="Krizsan K."/>
            <person name="Foldi C."/>
            <person name="Dima B."/>
            <person name="Sanchez-Garcia M."/>
            <person name="Sanchez-Ramirez S."/>
            <person name="Szollosi G.J."/>
            <person name="Szarkandi J.G."/>
            <person name="Papp V."/>
            <person name="Albert L."/>
            <person name="Andreopoulos W."/>
            <person name="Angelini C."/>
            <person name="Antonin V."/>
            <person name="Barry K.W."/>
            <person name="Bougher N.L."/>
            <person name="Buchanan P."/>
            <person name="Buyck B."/>
            <person name="Bense V."/>
            <person name="Catcheside P."/>
            <person name="Chovatia M."/>
            <person name="Cooper J."/>
            <person name="Damon W."/>
            <person name="Desjardin D."/>
            <person name="Finy P."/>
            <person name="Geml J."/>
            <person name="Haridas S."/>
            <person name="Hughes K."/>
            <person name="Justo A."/>
            <person name="Karasinski D."/>
            <person name="Kautmanova I."/>
            <person name="Kiss B."/>
            <person name="Kocsube S."/>
            <person name="Kotiranta H."/>
            <person name="LaButti K.M."/>
            <person name="Lechner B.E."/>
            <person name="Liimatainen K."/>
            <person name="Lipzen A."/>
            <person name="Lukacs Z."/>
            <person name="Mihaltcheva S."/>
            <person name="Morgado L.N."/>
            <person name="Niskanen T."/>
            <person name="Noordeloos M.E."/>
            <person name="Ohm R.A."/>
            <person name="Ortiz-Santana B."/>
            <person name="Ovrebo C."/>
            <person name="Racz N."/>
            <person name="Riley R."/>
            <person name="Savchenko A."/>
            <person name="Shiryaev A."/>
            <person name="Soop K."/>
            <person name="Spirin V."/>
            <person name="Szebenyi C."/>
            <person name="Tomsovsky M."/>
            <person name="Tulloss R.E."/>
            <person name="Uehling J."/>
            <person name="Grigoriev I.V."/>
            <person name="Vagvolgyi C."/>
            <person name="Papp T."/>
            <person name="Martin F.M."/>
            <person name="Miettinen O."/>
            <person name="Hibbett D.S."/>
            <person name="Nagy L.G."/>
        </authorList>
    </citation>
    <scope>NUCLEOTIDE SEQUENCE [LARGE SCALE GENOMIC DNA]</scope>
    <source>
        <strain evidence="5 6">CBS 309.79</strain>
    </source>
</reference>